<evidence type="ECO:0000259" key="4">
    <source>
        <dbReference type="Pfam" id="PF00294"/>
    </source>
</evidence>
<dbReference type="GO" id="GO:0005829">
    <property type="term" value="C:cytosol"/>
    <property type="evidence" value="ECO:0007669"/>
    <property type="project" value="TreeGrafter"/>
</dbReference>
<dbReference type="PANTHER" id="PTHR43085">
    <property type="entry name" value="HEXOKINASE FAMILY MEMBER"/>
    <property type="match status" value="1"/>
</dbReference>
<dbReference type="InterPro" id="IPR002173">
    <property type="entry name" value="Carboh/pur_kinase_PfkB_CS"/>
</dbReference>
<comment type="caution">
    <text evidence="5">The sequence shown here is derived from an EMBL/GenBank/DDBJ whole genome shotgun (WGS) entry which is preliminary data.</text>
</comment>
<dbReference type="GO" id="GO:0019698">
    <property type="term" value="P:D-galacturonate catabolic process"/>
    <property type="evidence" value="ECO:0007669"/>
    <property type="project" value="TreeGrafter"/>
</dbReference>
<dbReference type="GO" id="GO:0042840">
    <property type="term" value="P:D-glucuronate catabolic process"/>
    <property type="evidence" value="ECO:0007669"/>
    <property type="project" value="TreeGrafter"/>
</dbReference>
<dbReference type="InterPro" id="IPR050306">
    <property type="entry name" value="PfkB_Carbo_kinase"/>
</dbReference>
<comment type="similarity">
    <text evidence="1">Belongs to the carbohydrate kinase PfkB family.</text>
</comment>
<dbReference type="PANTHER" id="PTHR43085:SF15">
    <property type="entry name" value="2-DEHYDRO-3-DEOXYGLUCONOKINASE"/>
    <property type="match status" value="1"/>
</dbReference>
<gene>
    <name evidence="5" type="ORF">BET10_09595</name>
</gene>
<keyword evidence="6" id="KW-1185">Reference proteome</keyword>
<dbReference type="GO" id="GO:0006974">
    <property type="term" value="P:DNA damage response"/>
    <property type="evidence" value="ECO:0007669"/>
    <property type="project" value="TreeGrafter"/>
</dbReference>
<dbReference type="STRING" id="1859457.BET10_09595"/>
<dbReference type="RefSeq" id="WP_070984693.1">
    <property type="nucleotide sequence ID" value="NZ_MKJU01000025.1"/>
</dbReference>
<keyword evidence="3" id="KW-0418">Kinase</keyword>
<dbReference type="PROSITE" id="PS00584">
    <property type="entry name" value="PFKB_KINASES_2"/>
    <property type="match status" value="1"/>
</dbReference>
<reference evidence="5 6" key="1">
    <citation type="submission" date="2016-09" db="EMBL/GenBank/DDBJ databases">
        <title>Pseudoalteromonas amylolytica sp. nov., isolated from the surface seawater.</title>
        <authorList>
            <person name="Wu Y.-H."/>
            <person name="Cheng H."/>
            <person name="Jin X.-B."/>
            <person name="Wang C.-S."/>
            <person name="Xu X.-W."/>
        </authorList>
    </citation>
    <scope>NUCLEOTIDE SEQUENCE [LARGE SCALE GENOMIC DNA]</scope>
    <source>
        <strain evidence="5 6">JW1</strain>
    </source>
</reference>
<evidence type="ECO:0000313" key="5">
    <source>
        <dbReference type="EMBL" id="OHU91107.1"/>
    </source>
</evidence>
<name>A0A1S1MVH5_9GAMM</name>
<dbReference type="CDD" id="cd01166">
    <property type="entry name" value="KdgK"/>
    <property type="match status" value="1"/>
</dbReference>
<evidence type="ECO:0000256" key="2">
    <source>
        <dbReference type="ARBA" id="ARBA00022679"/>
    </source>
</evidence>
<dbReference type="GO" id="GO:0008673">
    <property type="term" value="F:2-dehydro-3-deoxygluconokinase activity"/>
    <property type="evidence" value="ECO:0007669"/>
    <property type="project" value="TreeGrafter"/>
</dbReference>
<proteinExistence type="inferred from homology"/>
<organism evidence="5 6">
    <name type="scientific">Pseudoalteromonas amylolytica</name>
    <dbReference type="NCBI Taxonomy" id="1859457"/>
    <lineage>
        <taxon>Bacteria</taxon>
        <taxon>Pseudomonadati</taxon>
        <taxon>Pseudomonadota</taxon>
        <taxon>Gammaproteobacteria</taxon>
        <taxon>Alteromonadales</taxon>
        <taxon>Pseudoalteromonadaceae</taxon>
        <taxon>Pseudoalteromonas</taxon>
    </lineage>
</organism>
<dbReference type="SUPFAM" id="SSF53613">
    <property type="entry name" value="Ribokinase-like"/>
    <property type="match status" value="1"/>
</dbReference>
<dbReference type="InterPro" id="IPR011611">
    <property type="entry name" value="PfkB_dom"/>
</dbReference>
<dbReference type="AlphaFoldDB" id="A0A1S1MVH5"/>
<dbReference type="InterPro" id="IPR029056">
    <property type="entry name" value="Ribokinase-like"/>
</dbReference>
<dbReference type="Pfam" id="PF00294">
    <property type="entry name" value="PfkB"/>
    <property type="match status" value="1"/>
</dbReference>
<evidence type="ECO:0000313" key="6">
    <source>
        <dbReference type="Proteomes" id="UP000179786"/>
    </source>
</evidence>
<dbReference type="Gene3D" id="3.40.1190.20">
    <property type="match status" value="1"/>
</dbReference>
<dbReference type="Proteomes" id="UP000179786">
    <property type="component" value="Unassembled WGS sequence"/>
</dbReference>
<feature type="domain" description="Carbohydrate kinase PfkB" evidence="4">
    <location>
        <begin position="18"/>
        <end position="307"/>
    </location>
</feature>
<sequence length="323" mass="36214">MSMQTKRVVFFGECMVEHRADGEMFFGGDTFNTAWYCQHLCAQLTKPPMAVYYASAIGTAAQDDAFAKLMTENDIHDEFLLRHPQRKMGRYWVSHSQYGERVFRFDRANSAARAYFELGDTLSDALTHGLIDAIYLSGISLAILPATDRSYFIDKLRDFKRQGGIILFDNNYRPSLWQGINPQPDYRALMAIADIAFLTNDDEYVLYGTHNPREIIEFHSTGSRNRQLLVIRQGAASCVLYCNESKTRIEVPACQVESFAVVDTCAAGDAFSAGFLVNFLLEEDTVASATVAHRLAAVVIQHQGALISPTLIPNLLNQELLVE</sequence>
<evidence type="ECO:0000256" key="1">
    <source>
        <dbReference type="ARBA" id="ARBA00010688"/>
    </source>
</evidence>
<keyword evidence="2" id="KW-0808">Transferase</keyword>
<evidence type="ECO:0000256" key="3">
    <source>
        <dbReference type="ARBA" id="ARBA00022777"/>
    </source>
</evidence>
<dbReference type="EMBL" id="MKJU01000025">
    <property type="protein sequence ID" value="OHU91107.1"/>
    <property type="molecule type" value="Genomic_DNA"/>
</dbReference>
<protein>
    <recommendedName>
        <fullName evidence="4">Carbohydrate kinase PfkB domain-containing protein</fullName>
    </recommendedName>
</protein>
<accession>A0A1S1MVH5</accession>
<dbReference type="OrthoDB" id="9776822at2"/>